<feature type="domain" description="TNase-like" evidence="4">
    <location>
        <begin position="18"/>
        <end position="140"/>
    </location>
</feature>
<keyword evidence="2" id="KW-0255">Endonuclease</keyword>
<protein>
    <submittedName>
        <fullName evidence="5">Thermonuclease family protein</fullName>
    </submittedName>
</protein>
<dbReference type="SMART" id="SM00318">
    <property type="entry name" value="SNc"/>
    <property type="match status" value="1"/>
</dbReference>
<organism evidence="5 6">
    <name type="scientific">candidate division WOR-3 bacterium</name>
    <dbReference type="NCBI Taxonomy" id="2052148"/>
    <lineage>
        <taxon>Bacteria</taxon>
        <taxon>Bacteria division WOR-3</taxon>
    </lineage>
</organism>
<evidence type="ECO:0000256" key="3">
    <source>
        <dbReference type="ARBA" id="ARBA00022801"/>
    </source>
</evidence>
<keyword evidence="1" id="KW-0540">Nuclease</keyword>
<name>A0A9C9EK91_UNCW3</name>
<dbReference type="InterPro" id="IPR016071">
    <property type="entry name" value="Staphylococal_nuclease_OB-fold"/>
</dbReference>
<evidence type="ECO:0000256" key="1">
    <source>
        <dbReference type="ARBA" id="ARBA00022722"/>
    </source>
</evidence>
<dbReference type="AlphaFoldDB" id="A0A9C9EK91"/>
<sequence>MSYRMRILFILILSLLFCNRSERVSEVIDGDTFRTEKGETVRLLGINTPEMGEPGADIAKNFLKLMVQDKEVRLEKDVTDRDDFGRLLRYVFVEEIPVNAELVRMGLAEVRFYPPDTAYKKEFEFLEKRAVQVNRGLWAFPVFQLPDTLGGIPEEKHKEEEVEDVISWLDAAKYYGQIKTVEGKIVLTNNTGKVCFLNFHADWKRYFTAVIFAGDFDKFPRHPEDYYLNKRVRVRGLIKKYRDKPEIILKSPEQIKVIE</sequence>
<dbReference type="SUPFAM" id="SSF50199">
    <property type="entry name" value="Staphylococcal nuclease"/>
    <property type="match status" value="1"/>
</dbReference>
<evidence type="ECO:0000313" key="6">
    <source>
        <dbReference type="Proteomes" id="UP000885826"/>
    </source>
</evidence>
<dbReference type="InterPro" id="IPR035437">
    <property type="entry name" value="SNase_OB-fold_sf"/>
</dbReference>
<dbReference type="GO" id="GO:0004519">
    <property type="term" value="F:endonuclease activity"/>
    <property type="evidence" value="ECO:0007669"/>
    <property type="project" value="UniProtKB-KW"/>
</dbReference>
<dbReference type="PANTHER" id="PTHR12302:SF3">
    <property type="entry name" value="SERINE_THREONINE-PROTEIN KINASE 31"/>
    <property type="match status" value="1"/>
</dbReference>
<reference evidence="5" key="1">
    <citation type="journal article" date="2020" name="mSystems">
        <title>Genome- and Community-Level Interaction Insights into Carbon Utilization and Element Cycling Functions of Hydrothermarchaeota in Hydrothermal Sediment.</title>
        <authorList>
            <person name="Zhou Z."/>
            <person name="Liu Y."/>
            <person name="Xu W."/>
            <person name="Pan J."/>
            <person name="Luo Z.H."/>
            <person name="Li M."/>
        </authorList>
    </citation>
    <scope>NUCLEOTIDE SEQUENCE</scope>
    <source>
        <strain evidence="5">HyVt-388</strain>
    </source>
</reference>
<comment type="caution">
    <text evidence="5">The sequence shown here is derived from an EMBL/GenBank/DDBJ whole genome shotgun (WGS) entry which is preliminary data.</text>
</comment>
<gene>
    <name evidence="5" type="ORF">ENI34_00010</name>
</gene>
<dbReference type="PANTHER" id="PTHR12302">
    <property type="entry name" value="EBNA2 BINDING PROTEIN P100"/>
    <property type="match status" value="1"/>
</dbReference>
<dbReference type="Gene3D" id="2.40.50.90">
    <property type="match status" value="1"/>
</dbReference>
<accession>A0A9C9EK91</accession>
<dbReference type="Proteomes" id="UP000885826">
    <property type="component" value="Unassembled WGS sequence"/>
</dbReference>
<dbReference type="GO" id="GO:0016787">
    <property type="term" value="F:hydrolase activity"/>
    <property type="evidence" value="ECO:0007669"/>
    <property type="project" value="UniProtKB-KW"/>
</dbReference>
<dbReference type="PROSITE" id="PS50830">
    <property type="entry name" value="TNASE_3"/>
    <property type="match status" value="1"/>
</dbReference>
<keyword evidence="3" id="KW-0378">Hydrolase</keyword>
<evidence type="ECO:0000256" key="2">
    <source>
        <dbReference type="ARBA" id="ARBA00022759"/>
    </source>
</evidence>
<proteinExistence type="predicted"/>
<dbReference type="EMBL" id="DRIG01000001">
    <property type="protein sequence ID" value="HEC77508.1"/>
    <property type="molecule type" value="Genomic_DNA"/>
</dbReference>
<dbReference type="Pfam" id="PF00565">
    <property type="entry name" value="SNase"/>
    <property type="match status" value="1"/>
</dbReference>
<evidence type="ECO:0000313" key="5">
    <source>
        <dbReference type="EMBL" id="HEC77508.1"/>
    </source>
</evidence>
<evidence type="ECO:0000259" key="4">
    <source>
        <dbReference type="PROSITE" id="PS50830"/>
    </source>
</evidence>